<feature type="signal peptide" evidence="3">
    <location>
        <begin position="1"/>
        <end position="22"/>
    </location>
</feature>
<protein>
    <recommendedName>
        <fullName evidence="6">Mid2 domain-containing protein</fullName>
    </recommendedName>
</protein>
<dbReference type="EMBL" id="KZ989120">
    <property type="protein sequence ID" value="RKP28089.1"/>
    <property type="molecule type" value="Genomic_DNA"/>
</dbReference>
<sequence>MARPTLVWHLLSLLGACHLVHGMIEATSHASHTPTRTTPTTPPLVPVMGDDLFTKYARRWIAASSGPPPVVPTMAMHATTILSVATASPSASASAATSTASSASMQSPPTERIVHTARGSGTSRHPRPSTLHGERGGRDEVRASASSSADSGGGSGASSLSSGAISGAVVGGLVFAFVVIGVTVTYRRHRRRKVKERFNAELWGSAGASSSMAINQPRDDRHSGDDYAANNLDRLRKSVSSRSGFRGALSNGQQQQQQQQQAASSSTILLGHRHRHRHQLRPTSQPTSHRTRTIRRSRSASRMAIVVMAPTSSRSPLATGAASRLWTCSTSI</sequence>
<evidence type="ECO:0000256" key="3">
    <source>
        <dbReference type="SAM" id="SignalP"/>
    </source>
</evidence>
<keyword evidence="2" id="KW-0812">Transmembrane</keyword>
<feature type="compositionally biased region" description="Basic and acidic residues" evidence="1">
    <location>
        <begin position="132"/>
        <end position="142"/>
    </location>
</feature>
<dbReference type="Proteomes" id="UP000278143">
    <property type="component" value="Unassembled WGS sequence"/>
</dbReference>
<reference evidence="5" key="1">
    <citation type="journal article" date="2018" name="Nat. Microbiol.">
        <title>Leveraging single-cell genomics to expand the fungal tree of life.</title>
        <authorList>
            <person name="Ahrendt S.R."/>
            <person name="Quandt C.A."/>
            <person name="Ciobanu D."/>
            <person name="Clum A."/>
            <person name="Salamov A."/>
            <person name="Andreopoulos B."/>
            <person name="Cheng J.F."/>
            <person name="Woyke T."/>
            <person name="Pelin A."/>
            <person name="Henrissat B."/>
            <person name="Reynolds N.K."/>
            <person name="Benny G.L."/>
            <person name="Smith M.E."/>
            <person name="James T.Y."/>
            <person name="Grigoriev I.V."/>
        </authorList>
    </citation>
    <scope>NUCLEOTIDE SEQUENCE [LARGE SCALE GENOMIC DNA]</scope>
    <source>
        <strain evidence="5">Benny S71-1</strain>
    </source>
</reference>
<proteinExistence type="predicted"/>
<feature type="compositionally biased region" description="Basic residues" evidence="1">
    <location>
        <begin position="289"/>
        <end position="298"/>
    </location>
</feature>
<evidence type="ECO:0008006" key="6">
    <source>
        <dbReference type="Google" id="ProtNLM"/>
    </source>
</evidence>
<feature type="region of interest" description="Disordered" evidence="1">
    <location>
        <begin position="240"/>
        <end position="298"/>
    </location>
</feature>
<feature type="compositionally biased region" description="Basic residues" evidence="1">
    <location>
        <begin position="271"/>
        <end position="280"/>
    </location>
</feature>
<keyword evidence="5" id="KW-1185">Reference proteome</keyword>
<feature type="chain" id="PRO_5020628916" description="Mid2 domain-containing protein" evidence="3">
    <location>
        <begin position="23"/>
        <end position="332"/>
    </location>
</feature>
<evidence type="ECO:0000256" key="2">
    <source>
        <dbReference type="SAM" id="Phobius"/>
    </source>
</evidence>
<keyword evidence="3" id="KW-0732">Signal</keyword>
<dbReference type="OrthoDB" id="10621132at2759"/>
<feature type="transmembrane region" description="Helical" evidence="2">
    <location>
        <begin position="164"/>
        <end position="186"/>
    </location>
</feature>
<keyword evidence="2" id="KW-0472">Membrane</keyword>
<dbReference type="AlphaFoldDB" id="A0A4V1J2C6"/>
<name>A0A4V1J2C6_9FUNG</name>
<feature type="region of interest" description="Disordered" evidence="1">
    <location>
        <begin position="206"/>
        <end position="228"/>
    </location>
</feature>
<organism evidence="4 5">
    <name type="scientific">Syncephalis pseudoplumigaleata</name>
    <dbReference type="NCBI Taxonomy" id="1712513"/>
    <lineage>
        <taxon>Eukaryota</taxon>
        <taxon>Fungi</taxon>
        <taxon>Fungi incertae sedis</taxon>
        <taxon>Zoopagomycota</taxon>
        <taxon>Zoopagomycotina</taxon>
        <taxon>Zoopagomycetes</taxon>
        <taxon>Zoopagales</taxon>
        <taxon>Piptocephalidaceae</taxon>
        <taxon>Syncephalis</taxon>
    </lineage>
</organism>
<dbReference type="PROSITE" id="PS51257">
    <property type="entry name" value="PROKAR_LIPOPROTEIN"/>
    <property type="match status" value="1"/>
</dbReference>
<keyword evidence="2" id="KW-1133">Transmembrane helix</keyword>
<accession>A0A4V1J2C6</accession>
<evidence type="ECO:0000313" key="5">
    <source>
        <dbReference type="Proteomes" id="UP000278143"/>
    </source>
</evidence>
<feature type="region of interest" description="Disordered" evidence="1">
    <location>
        <begin position="96"/>
        <end position="161"/>
    </location>
</feature>
<evidence type="ECO:0000256" key="1">
    <source>
        <dbReference type="SAM" id="MobiDB-lite"/>
    </source>
</evidence>
<evidence type="ECO:0000313" key="4">
    <source>
        <dbReference type="EMBL" id="RKP28089.1"/>
    </source>
</evidence>
<gene>
    <name evidence="4" type="ORF">SYNPS1DRAFT_26323</name>
</gene>